<evidence type="ECO:0000256" key="1">
    <source>
        <dbReference type="SAM" id="SignalP"/>
    </source>
</evidence>
<gene>
    <name evidence="3" type="ORF">ACFFUT_10840</name>
</gene>
<dbReference type="Proteomes" id="UP001589683">
    <property type="component" value="Unassembled WGS sequence"/>
</dbReference>
<name>A0ABV5JFP5_9RHOB</name>
<feature type="signal peptide" evidence="1">
    <location>
        <begin position="1"/>
        <end position="23"/>
    </location>
</feature>
<dbReference type="PROSITE" id="PS00018">
    <property type="entry name" value="EF_HAND_1"/>
    <property type="match status" value="2"/>
</dbReference>
<dbReference type="InterPro" id="IPR018247">
    <property type="entry name" value="EF_Hand_1_Ca_BS"/>
</dbReference>
<dbReference type="Pfam" id="PF13202">
    <property type="entry name" value="EF-hand_5"/>
    <property type="match status" value="2"/>
</dbReference>
<dbReference type="InterPro" id="IPR011992">
    <property type="entry name" value="EF-hand-dom_pair"/>
</dbReference>
<reference evidence="3 4" key="1">
    <citation type="submission" date="2024-09" db="EMBL/GenBank/DDBJ databases">
        <authorList>
            <person name="Sun Q."/>
            <person name="Mori K."/>
        </authorList>
    </citation>
    <scope>NUCLEOTIDE SEQUENCE [LARGE SCALE GENOMIC DNA]</scope>
    <source>
        <strain evidence="3 4">CECT 8726</strain>
    </source>
</reference>
<keyword evidence="1" id="KW-0732">Signal</keyword>
<protein>
    <recommendedName>
        <fullName evidence="2">EF-hand domain-containing protein</fullName>
    </recommendedName>
</protein>
<organism evidence="3 4">
    <name type="scientific">Pseudohalocynthiibacter aestuariivivens</name>
    <dbReference type="NCBI Taxonomy" id="1591409"/>
    <lineage>
        <taxon>Bacteria</taxon>
        <taxon>Pseudomonadati</taxon>
        <taxon>Pseudomonadota</taxon>
        <taxon>Alphaproteobacteria</taxon>
        <taxon>Rhodobacterales</taxon>
        <taxon>Paracoccaceae</taxon>
        <taxon>Pseudohalocynthiibacter</taxon>
    </lineage>
</organism>
<evidence type="ECO:0000313" key="4">
    <source>
        <dbReference type="Proteomes" id="UP001589683"/>
    </source>
</evidence>
<evidence type="ECO:0000313" key="3">
    <source>
        <dbReference type="EMBL" id="MFB9232279.1"/>
    </source>
</evidence>
<accession>A0ABV5JFP5</accession>
<dbReference type="SUPFAM" id="SSF47473">
    <property type="entry name" value="EF-hand"/>
    <property type="match status" value="1"/>
</dbReference>
<evidence type="ECO:0000259" key="2">
    <source>
        <dbReference type="PROSITE" id="PS50222"/>
    </source>
</evidence>
<sequence>MKPTKMMLGSIVLATLTATAGMAATEVDADGDGMLSYPELTAFFPTLSEESYLALDANADGMVDTDELSAAQEAGMLPATDG</sequence>
<dbReference type="Gene3D" id="1.10.238.10">
    <property type="entry name" value="EF-hand"/>
    <property type="match status" value="1"/>
</dbReference>
<feature type="domain" description="EF-hand" evidence="2">
    <location>
        <begin position="26"/>
        <end position="50"/>
    </location>
</feature>
<dbReference type="InterPro" id="IPR002048">
    <property type="entry name" value="EF_hand_dom"/>
</dbReference>
<dbReference type="EMBL" id="JBHMEA010000039">
    <property type="protein sequence ID" value="MFB9232279.1"/>
    <property type="molecule type" value="Genomic_DNA"/>
</dbReference>
<keyword evidence="4" id="KW-1185">Reference proteome</keyword>
<proteinExistence type="predicted"/>
<dbReference type="PROSITE" id="PS50222">
    <property type="entry name" value="EF_HAND_2"/>
    <property type="match status" value="1"/>
</dbReference>
<dbReference type="RefSeq" id="WP_213888074.1">
    <property type="nucleotide sequence ID" value="NZ_JAGFNU010000002.1"/>
</dbReference>
<comment type="caution">
    <text evidence="3">The sequence shown here is derived from an EMBL/GenBank/DDBJ whole genome shotgun (WGS) entry which is preliminary data.</text>
</comment>
<feature type="chain" id="PRO_5046397602" description="EF-hand domain-containing protein" evidence="1">
    <location>
        <begin position="24"/>
        <end position="82"/>
    </location>
</feature>